<dbReference type="EMBL" id="WIXP02000016">
    <property type="protein sequence ID" value="KAF6198141.1"/>
    <property type="molecule type" value="Genomic_DNA"/>
</dbReference>
<feature type="region of interest" description="Disordered" evidence="1">
    <location>
        <begin position="1"/>
        <end position="61"/>
    </location>
</feature>
<feature type="compositionally biased region" description="Basic and acidic residues" evidence="1">
    <location>
        <begin position="27"/>
        <end position="37"/>
    </location>
</feature>
<protein>
    <submittedName>
        <fullName evidence="2">Uncharacterized protein</fullName>
    </submittedName>
</protein>
<dbReference type="Proteomes" id="UP000466442">
    <property type="component" value="Linkage Group LG16"/>
</dbReference>
<name>A0A8S9WPS7_APOLU</name>
<evidence type="ECO:0000313" key="3">
    <source>
        <dbReference type="Proteomes" id="UP000466442"/>
    </source>
</evidence>
<comment type="caution">
    <text evidence="2">The sequence shown here is derived from an EMBL/GenBank/DDBJ whole genome shotgun (WGS) entry which is preliminary data.</text>
</comment>
<gene>
    <name evidence="2" type="ORF">GE061_007888</name>
</gene>
<accession>A0A8S9WPS7</accession>
<feature type="compositionally biased region" description="Low complexity" evidence="1">
    <location>
        <begin position="7"/>
        <end position="24"/>
    </location>
</feature>
<sequence length="270" mass="29238">MKKVKVSLKTSSSEDAVTSSSTVSPEEEARNPLDESRANAFATSGDATPDEGDSSPVDASAAESALLEGLASEVVVPEVVYSLELSTSRVLDEVTFVDEIVGNVDWDERDATAKKGGATPQTRRSKASPRKISPRDFVVSLGRLYRAGRHTCILCPIHSAALSRQDEEAVRNLSLDALAFVDKLSAPSNMDAFRSSDVFGRSEIVWQSEVLKSLDDDPVPSTSKSPPTSAPTSPLVARSTSRQCLDVSEPRRRASHRSGRCLRRQPQFYL</sequence>
<reference evidence="2" key="1">
    <citation type="journal article" date="2021" name="Mol. Ecol. Resour.">
        <title>Apolygus lucorum genome provides insights into omnivorousness and mesophyll feeding.</title>
        <authorList>
            <person name="Liu Y."/>
            <person name="Liu H."/>
            <person name="Wang H."/>
            <person name="Huang T."/>
            <person name="Liu B."/>
            <person name="Yang B."/>
            <person name="Yin L."/>
            <person name="Li B."/>
            <person name="Zhang Y."/>
            <person name="Zhang S."/>
            <person name="Jiang F."/>
            <person name="Zhang X."/>
            <person name="Ren Y."/>
            <person name="Wang B."/>
            <person name="Wang S."/>
            <person name="Lu Y."/>
            <person name="Wu K."/>
            <person name="Fan W."/>
            <person name="Wang G."/>
        </authorList>
    </citation>
    <scope>NUCLEOTIDE SEQUENCE</scope>
    <source>
        <strain evidence="2">12Hb</strain>
    </source>
</reference>
<evidence type="ECO:0000313" key="2">
    <source>
        <dbReference type="EMBL" id="KAF6198141.1"/>
    </source>
</evidence>
<feature type="compositionally biased region" description="Basic residues" evidence="1">
    <location>
        <begin position="253"/>
        <end position="263"/>
    </location>
</feature>
<keyword evidence="3" id="KW-1185">Reference proteome</keyword>
<feature type="region of interest" description="Disordered" evidence="1">
    <location>
        <begin position="111"/>
        <end position="130"/>
    </location>
</feature>
<proteinExistence type="predicted"/>
<organism evidence="2 3">
    <name type="scientific">Apolygus lucorum</name>
    <name type="common">Small green plant bug</name>
    <name type="synonym">Lygocoris lucorum</name>
    <dbReference type="NCBI Taxonomy" id="248454"/>
    <lineage>
        <taxon>Eukaryota</taxon>
        <taxon>Metazoa</taxon>
        <taxon>Ecdysozoa</taxon>
        <taxon>Arthropoda</taxon>
        <taxon>Hexapoda</taxon>
        <taxon>Insecta</taxon>
        <taxon>Pterygota</taxon>
        <taxon>Neoptera</taxon>
        <taxon>Paraneoptera</taxon>
        <taxon>Hemiptera</taxon>
        <taxon>Heteroptera</taxon>
        <taxon>Panheteroptera</taxon>
        <taxon>Cimicomorpha</taxon>
        <taxon>Miridae</taxon>
        <taxon>Mirini</taxon>
        <taxon>Apolygus</taxon>
    </lineage>
</organism>
<dbReference type="AlphaFoldDB" id="A0A8S9WPS7"/>
<feature type="compositionally biased region" description="Low complexity" evidence="1">
    <location>
        <begin position="220"/>
        <end position="234"/>
    </location>
</feature>
<feature type="region of interest" description="Disordered" evidence="1">
    <location>
        <begin position="215"/>
        <end position="270"/>
    </location>
</feature>
<evidence type="ECO:0000256" key="1">
    <source>
        <dbReference type="SAM" id="MobiDB-lite"/>
    </source>
</evidence>